<protein>
    <submittedName>
        <fullName evidence="2">DUF340 domain-containing protein</fullName>
    </submittedName>
</protein>
<dbReference type="GO" id="GO:0015661">
    <property type="term" value="F:L-lysine efflux transmembrane transporter activity"/>
    <property type="evidence" value="ECO:0007669"/>
    <property type="project" value="InterPro"/>
</dbReference>
<evidence type="ECO:0000313" key="3">
    <source>
        <dbReference type="Proteomes" id="UP000322876"/>
    </source>
</evidence>
<comment type="caution">
    <text evidence="2">The sequence shown here is derived from an EMBL/GenBank/DDBJ whole genome shotgun (WGS) entry which is preliminary data.</text>
</comment>
<keyword evidence="3" id="KW-1185">Reference proteome</keyword>
<reference evidence="2 3" key="1">
    <citation type="submission" date="2019-06" db="EMBL/GenBank/DDBJ databases">
        <title>Genomic insights into carbon and energy metabolism of Deferribacter autotrophicus revealed new metabolic traits in the phylum Deferribacteres.</title>
        <authorList>
            <person name="Slobodkin A.I."/>
            <person name="Slobodkina G.B."/>
            <person name="Allioux M."/>
            <person name="Alain K."/>
            <person name="Jebbar M."/>
            <person name="Shadrin V."/>
            <person name="Kublanov I.V."/>
            <person name="Toshchakov S.V."/>
            <person name="Bonch-Osmolovskaya E.A."/>
        </authorList>
    </citation>
    <scope>NUCLEOTIDE SEQUENCE [LARGE SCALE GENOMIC DNA]</scope>
    <source>
        <strain evidence="2 3">SL50</strain>
    </source>
</reference>
<evidence type="ECO:0000313" key="2">
    <source>
        <dbReference type="EMBL" id="KAA0259330.1"/>
    </source>
</evidence>
<name>A0A5A8F6A8_9BACT</name>
<proteinExistence type="predicted"/>
<dbReference type="Pfam" id="PF03956">
    <property type="entry name" value="Lys_export"/>
    <property type="match status" value="1"/>
</dbReference>
<accession>A0A5A8F6A8</accession>
<evidence type="ECO:0000256" key="1">
    <source>
        <dbReference type="SAM" id="Phobius"/>
    </source>
</evidence>
<organism evidence="2 3">
    <name type="scientific">Deferribacter autotrophicus</name>
    <dbReference type="NCBI Taxonomy" id="500465"/>
    <lineage>
        <taxon>Bacteria</taxon>
        <taxon>Pseudomonadati</taxon>
        <taxon>Deferribacterota</taxon>
        <taxon>Deferribacteres</taxon>
        <taxon>Deferribacterales</taxon>
        <taxon>Deferribacteraceae</taxon>
        <taxon>Deferribacter</taxon>
    </lineage>
</organism>
<dbReference type="RefSeq" id="WP_149265151.1">
    <property type="nucleotide sequence ID" value="NZ_VFJB01000001.1"/>
</dbReference>
<gene>
    <name evidence="2" type="ORF">FHQ18_00185</name>
</gene>
<sequence length="88" mass="10017">MLKYLVFLIIGIITGYIVKKEDVVKFQKYLLSFSVLVLLFFMGVGIGKDPGLKQKIVMFGYSSLIISLLTVFFSILVVGIMMKVFRKK</sequence>
<keyword evidence="1" id="KW-0812">Transmembrane</keyword>
<keyword evidence="1" id="KW-0472">Membrane</keyword>
<feature type="transmembrane region" description="Helical" evidence="1">
    <location>
        <begin position="59"/>
        <end position="82"/>
    </location>
</feature>
<dbReference type="AlphaFoldDB" id="A0A5A8F6A8"/>
<feature type="transmembrane region" description="Helical" evidence="1">
    <location>
        <begin position="29"/>
        <end position="47"/>
    </location>
</feature>
<keyword evidence="1" id="KW-1133">Transmembrane helix</keyword>
<dbReference type="Proteomes" id="UP000322876">
    <property type="component" value="Unassembled WGS sequence"/>
</dbReference>
<dbReference type="EMBL" id="VFJB01000001">
    <property type="protein sequence ID" value="KAA0259330.1"/>
    <property type="molecule type" value="Genomic_DNA"/>
</dbReference>
<dbReference type="OrthoDB" id="9815220at2"/>
<dbReference type="InterPro" id="IPR005642">
    <property type="entry name" value="LysO"/>
</dbReference>